<evidence type="ECO:0000313" key="2">
    <source>
        <dbReference type="EMBL" id="CBY33495.1"/>
    </source>
</evidence>
<evidence type="ECO:0000313" key="1">
    <source>
        <dbReference type="EMBL" id="CBY18804.1"/>
    </source>
</evidence>
<keyword evidence="3" id="KW-1185">Reference proteome</keyword>
<accession>E4X7Y1</accession>
<sequence length="174" mass="19517">MKIFCALAAFAQAIDDNTATNLIQSELSRCQSYDTYHETCVENIRSAFSQRYNVNVTCAYTSDWMNVGGVTYWFGNVQNYGAVMCGELTYTDVNQSILDNYSSNAYYNCQGQYGQQYNNCVASYLSNNGADYFCAGARSYNVLVSDPAYQYWSGWGAAYSNAGNSYVIAYCIYR</sequence>
<proteinExistence type="predicted"/>
<gene>
    <name evidence="1" type="ORF">GSOID_T00003671001</name>
    <name evidence="2" type="ORF">GSOID_T00021415001</name>
</gene>
<dbReference type="Proteomes" id="UP000001307">
    <property type="component" value="Unassembled WGS sequence"/>
</dbReference>
<dbReference type="EMBL" id="FN653028">
    <property type="protein sequence ID" value="CBY18804.1"/>
    <property type="molecule type" value="Genomic_DNA"/>
</dbReference>
<evidence type="ECO:0000313" key="3">
    <source>
        <dbReference type="Proteomes" id="UP000001307"/>
    </source>
</evidence>
<dbReference type="InParanoid" id="E4X7Y1"/>
<reference evidence="1" key="1">
    <citation type="journal article" date="2010" name="Science">
        <title>Plasticity of animal genome architecture unmasked by rapid evolution of a pelagic tunicate.</title>
        <authorList>
            <person name="Denoeud F."/>
            <person name="Henriet S."/>
            <person name="Mungpakdee S."/>
            <person name="Aury J.M."/>
            <person name="Da Silva C."/>
            <person name="Brinkmann H."/>
            <person name="Mikhaleva J."/>
            <person name="Olsen L.C."/>
            <person name="Jubin C."/>
            <person name="Canestro C."/>
            <person name="Bouquet J.M."/>
            <person name="Danks G."/>
            <person name="Poulain J."/>
            <person name="Campsteijn C."/>
            <person name="Adamski M."/>
            <person name="Cross I."/>
            <person name="Yadetie F."/>
            <person name="Muffato M."/>
            <person name="Louis A."/>
            <person name="Butcher S."/>
            <person name="Tsagkogeorga G."/>
            <person name="Konrad A."/>
            <person name="Singh S."/>
            <person name="Jensen M.F."/>
            <person name="Cong E.H."/>
            <person name="Eikeseth-Otteraa H."/>
            <person name="Noel B."/>
            <person name="Anthouard V."/>
            <person name="Porcel B.M."/>
            <person name="Kachouri-Lafond R."/>
            <person name="Nishino A."/>
            <person name="Ugolini M."/>
            <person name="Chourrout P."/>
            <person name="Nishida H."/>
            <person name="Aasland R."/>
            <person name="Huzurbazar S."/>
            <person name="Westhof E."/>
            <person name="Delsuc F."/>
            <person name="Lehrach H."/>
            <person name="Reinhardt R."/>
            <person name="Weissenbach J."/>
            <person name="Roy S.W."/>
            <person name="Artiguenave F."/>
            <person name="Postlethwait J.H."/>
            <person name="Manak J.R."/>
            <person name="Thompson E.M."/>
            <person name="Jaillon O."/>
            <person name="Du Pasquier L."/>
            <person name="Boudinot P."/>
            <person name="Liberles D.A."/>
            <person name="Volff J.N."/>
            <person name="Philippe H."/>
            <person name="Lenhard B."/>
            <person name="Roest Crollius H."/>
            <person name="Wincker P."/>
            <person name="Chourrout D."/>
        </authorList>
    </citation>
    <scope>NUCLEOTIDE SEQUENCE [LARGE SCALE GENOMIC DNA]</scope>
</reference>
<dbReference type="EMBL" id="FN654423">
    <property type="protein sequence ID" value="CBY33495.1"/>
    <property type="molecule type" value="Genomic_DNA"/>
</dbReference>
<dbReference type="AlphaFoldDB" id="E4X7Y1"/>
<protein>
    <submittedName>
        <fullName evidence="1">Uncharacterized protein</fullName>
    </submittedName>
</protein>
<dbReference type="OrthoDB" id="10289935at2759"/>
<organism evidence="1">
    <name type="scientific">Oikopleura dioica</name>
    <name type="common">Tunicate</name>
    <dbReference type="NCBI Taxonomy" id="34765"/>
    <lineage>
        <taxon>Eukaryota</taxon>
        <taxon>Metazoa</taxon>
        <taxon>Chordata</taxon>
        <taxon>Tunicata</taxon>
        <taxon>Appendicularia</taxon>
        <taxon>Copelata</taxon>
        <taxon>Oikopleuridae</taxon>
        <taxon>Oikopleura</taxon>
    </lineage>
</organism>
<dbReference type="Proteomes" id="UP000011014">
    <property type="component" value="Unassembled WGS sequence"/>
</dbReference>
<name>E4X7Y1_OIKDI</name>